<dbReference type="InterPro" id="IPR005097">
    <property type="entry name" value="Sacchrp_dh_NADP-bd"/>
</dbReference>
<dbReference type="RefSeq" id="WP_107016549.1">
    <property type="nucleotide sequence ID" value="NZ_KZ679041.1"/>
</dbReference>
<gene>
    <name evidence="3" type="ORF">C6Y14_11755</name>
</gene>
<dbReference type="OrthoDB" id="4420885at2"/>
<dbReference type="Proteomes" id="UP000240429">
    <property type="component" value="Unassembled WGS sequence"/>
</dbReference>
<proteinExistence type="predicted"/>
<dbReference type="EMBL" id="PYBJ01000007">
    <property type="protein sequence ID" value="PSM42867.1"/>
    <property type="molecule type" value="Genomic_DNA"/>
</dbReference>
<dbReference type="AlphaFoldDB" id="A0A2P8Q9D2"/>
<dbReference type="Gene3D" id="3.40.50.720">
    <property type="entry name" value="NAD(P)-binding Rossmann-like Domain"/>
    <property type="match status" value="1"/>
</dbReference>
<evidence type="ECO:0000256" key="1">
    <source>
        <dbReference type="SAM" id="MobiDB-lite"/>
    </source>
</evidence>
<accession>A0A2P8Q9D2</accession>
<protein>
    <recommendedName>
        <fullName evidence="2">Saccharopine dehydrogenase NADP binding domain-containing protein</fullName>
    </recommendedName>
</protein>
<keyword evidence="4" id="KW-1185">Reference proteome</keyword>
<organism evidence="3 4">
    <name type="scientific">Streptomyces dioscori</name>
    <dbReference type="NCBI Taxonomy" id="2109333"/>
    <lineage>
        <taxon>Bacteria</taxon>
        <taxon>Bacillati</taxon>
        <taxon>Actinomycetota</taxon>
        <taxon>Actinomycetes</taxon>
        <taxon>Kitasatosporales</taxon>
        <taxon>Streptomycetaceae</taxon>
        <taxon>Streptomyces</taxon>
        <taxon>Streptomyces aurantiacus group</taxon>
    </lineage>
</organism>
<dbReference type="PANTHER" id="PTHR43781:SF1">
    <property type="entry name" value="SACCHAROPINE DEHYDROGENASE"/>
    <property type="match status" value="1"/>
</dbReference>
<feature type="domain" description="Saccharopine dehydrogenase NADP binding" evidence="2">
    <location>
        <begin position="36"/>
        <end position="141"/>
    </location>
</feature>
<dbReference type="PANTHER" id="PTHR43781">
    <property type="entry name" value="SACCHAROPINE DEHYDROGENASE"/>
    <property type="match status" value="1"/>
</dbReference>
<sequence>MTAQATPEPTTASTTTPATAPSTAHATAREAPLFAVYGATGHTGRVVTAELLARRQHVILSGRDERALHAVATELATPDLVSVRHTPLDDPPALRALAEAADVVIHCAGPFTTTGEPVATAAAETGTAYVDHAIEPHHVKYLFDSLQATAQRTGAVLVPQMSFYGGLGDLLAAAAAAGLPDADKVTVGYAVTGWRMTQGAMNTANLLIGEIDRIGFVDGAQRVGPVEIRNAVFPFPPPVGPRTTIVPFPSGEVVTVPRHVPARAVEVQLTAATFEEEQIFSSVDVSPQERAKTEFTVAVQVTGAAGGGRNAHVRGRDIWRAGAVVSVEAALRLAGGEGPAKTGVLAPAEAFAAPEFLRALAESGTFALTLPG</sequence>
<evidence type="ECO:0000313" key="3">
    <source>
        <dbReference type="EMBL" id="PSM42867.1"/>
    </source>
</evidence>
<reference evidence="3 4" key="1">
    <citation type="submission" date="2018-03" db="EMBL/GenBank/DDBJ databases">
        <title>Streptomyces dioscori sp. nov., a novel endophytic actinobacterium isolated from bulbil of Dioscorea bulbifera L.</title>
        <authorList>
            <person name="Zhikuan W."/>
        </authorList>
    </citation>
    <scope>NUCLEOTIDE SEQUENCE [LARGE SCALE GENOMIC DNA]</scope>
    <source>
        <strain evidence="3 4">A217</strain>
    </source>
</reference>
<feature type="region of interest" description="Disordered" evidence="1">
    <location>
        <begin position="1"/>
        <end position="26"/>
    </location>
</feature>
<evidence type="ECO:0000313" key="4">
    <source>
        <dbReference type="Proteomes" id="UP000240429"/>
    </source>
</evidence>
<dbReference type="InterPro" id="IPR036291">
    <property type="entry name" value="NAD(P)-bd_dom_sf"/>
</dbReference>
<dbReference type="SUPFAM" id="SSF51735">
    <property type="entry name" value="NAD(P)-binding Rossmann-fold domains"/>
    <property type="match status" value="1"/>
</dbReference>
<name>A0A2P8Q9D2_9ACTN</name>
<comment type="caution">
    <text evidence="3">The sequence shown here is derived from an EMBL/GenBank/DDBJ whole genome shotgun (WGS) entry which is preliminary data.</text>
</comment>
<evidence type="ECO:0000259" key="2">
    <source>
        <dbReference type="Pfam" id="PF03435"/>
    </source>
</evidence>
<dbReference type="Pfam" id="PF03435">
    <property type="entry name" value="Sacchrp_dh_NADP"/>
    <property type="match status" value="1"/>
</dbReference>